<evidence type="ECO:0000313" key="2">
    <source>
        <dbReference type="Proteomes" id="UP000221538"/>
    </source>
</evidence>
<evidence type="ECO:0000313" key="1">
    <source>
        <dbReference type="EMBL" id="GAY21934.1"/>
    </source>
</evidence>
<name>A0A292ZGD0_SPHSA</name>
<dbReference type="Proteomes" id="UP000221538">
    <property type="component" value="Unassembled WGS sequence"/>
</dbReference>
<dbReference type="EMBL" id="BEWI01000031">
    <property type="protein sequence ID" value="GAY21934.1"/>
    <property type="molecule type" value="Genomic_DNA"/>
</dbReference>
<protein>
    <submittedName>
        <fullName evidence="1">Uncharacterized protein</fullName>
    </submittedName>
</protein>
<comment type="caution">
    <text evidence="1">The sequence shown here is derived from an EMBL/GenBank/DDBJ whole genome shotgun (WGS) entry which is preliminary data.</text>
</comment>
<reference evidence="1 2" key="1">
    <citation type="journal article" date="2013" name="Biodegradation">
        <title>Occurrence of 4-tert-butylphenol (4-t-BP) biodegradation in an aquatic sample caused by the presence of Spirodela polyrrhiza and isolation of a 4-t-BP-utilizing bacterium.</title>
        <authorList>
            <person name="Ogata Y."/>
            <person name="Toyama T."/>
            <person name="Yu N."/>
            <person name="Wang X."/>
            <person name="Sei K."/>
            <person name="Ike M."/>
        </authorList>
    </citation>
    <scope>NUCLEOTIDE SEQUENCE [LARGE SCALE GENOMIC DNA]</scope>
    <source>
        <strain evidence="1 2">OMI</strain>
    </source>
</reference>
<accession>A0A292ZGD0</accession>
<proteinExistence type="predicted"/>
<organism evidence="1 2">
    <name type="scientific">Sphingobium fuliginis (strain ATCC 27551)</name>
    <dbReference type="NCBI Taxonomy" id="336203"/>
    <lineage>
        <taxon>Bacteria</taxon>
        <taxon>Pseudomonadati</taxon>
        <taxon>Pseudomonadota</taxon>
        <taxon>Alphaproteobacteria</taxon>
        <taxon>Sphingomonadales</taxon>
        <taxon>Sphingomonadaceae</taxon>
        <taxon>Sphingobium</taxon>
    </lineage>
</organism>
<dbReference type="AlphaFoldDB" id="A0A292ZGD0"/>
<reference evidence="1 2" key="2">
    <citation type="journal article" date="2013" name="Environ. Sci. Technol.">
        <title>The 4-tert-butylphenol-utilizing bacterium Sphingobium fuliginis OMI can degrade bisphenols via phenolic ring hydroxylation and meta-cleavage pathway.</title>
        <authorList>
            <person name="Ogata Y."/>
            <person name="Goda S."/>
            <person name="Toyama T."/>
            <person name="Sei K."/>
            <person name="Ike M."/>
        </authorList>
    </citation>
    <scope>NUCLEOTIDE SEQUENCE [LARGE SCALE GENOMIC DNA]</scope>
    <source>
        <strain evidence="1 2">OMI</strain>
    </source>
</reference>
<sequence>MEGQSIDPPSAGHRLVVHCNISATGKDECKRKIRLGLTVCKGGSGGGIYLAGDPQKPGNFGLA</sequence>
<gene>
    <name evidence="1" type="ORF">SFOMI_2487</name>
</gene>